<accession>A0A8B9YM14</accession>
<keyword evidence="2" id="KW-1185">Reference proteome</keyword>
<name>A0A8B9YM14_BOSMU</name>
<reference evidence="1" key="1">
    <citation type="submission" date="2019-05" db="EMBL/GenBank/DDBJ databases">
        <authorList>
            <person name="Zhang S."/>
            <person name="Liu J."/>
        </authorList>
    </citation>
    <scope>NUCLEOTIDE SEQUENCE [LARGE SCALE GENOMIC DNA]</scope>
</reference>
<dbReference type="Ensembl" id="ENSBGRT00000040916.1">
    <property type="protein sequence ID" value="ENSBGRP00000035379.1"/>
    <property type="gene ID" value="ENSBGRG00000022135.1"/>
</dbReference>
<protein>
    <submittedName>
        <fullName evidence="1">Uncharacterized protein</fullName>
    </submittedName>
</protein>
<dbReference type="GeneTree" id="ENSGT00390000002641"/>
<sequence length="174" mass="18719">LFMAPVRFEWAVKLSVLLPVSNYRGHLCLPLQLAKAFLQPSIHLNLTTPCPDPGLVSDTVKGEEAPPSPSKFLTLLSQQLLSLRASPGLLSSLCLFPSAAPPPVKPIYIRCLPSSPSVSPPTHRFVVSSGPLNSTSSKVMTFLELNSRHVSGSRTHGHVFSVSLTVFPAPGLWC</sequence>
<dbReference type="AlphaFoldDB" id="A0A8B9YM14"/>
<evidence type="ECO:0000313" key="2">
    <source>
        <dbReference type="Proteomes" id="UP000694520"/>
    </source>
</evidence>
<dbReference type="Proteomes" id="UP000694520">
    <property type="component" value="Chromosome 17"/>
</dbReference>
<reference evidence="1" key="3">
    <citation type="submission" date="2025-09" db="UniProtKB">
        <authorList>
            <consortium name="Ensembl"/>
        </authorList>
    </citation>
    <scope>IDENTIFICATION</scope>
</reference>
<proteinExistence type="predicted"/>
<reference evidence="1" key="2">
    <citation type="submission" date="2025-08" db="UniProtKB">
        <authorList>
            <consortium name="Ensembl"/>
        </authorList>
    </citation>
    <scope>IDENTIFICATION</scope>
</reference>
<evidence type="ECO:0000313" key="1">
    <source>
        <dbReference type="Ensembl" id="ENSBGRP00000035379.1"/>
    </source>
</evidence>
<organism evidence="1 2">
    <name type="scientific">Bos mutus grunniens</name>
    <name type="common">Wild yak</name>
    <name type="synonym">Bos grunniens</name>
    <dbReference type="NCBI Taxonomy" id="30521"/>
    <lineage>
        <taxon>Eukaryota</taxon>
        <taxon>Metazoa</taxon>
        <taxon>Chordata</taxon>
        <taxon>Craniata</taxon>
        <taxon>Vertebrata</taxon>
        <taxon>Euteleostomi</taxon>
        <taxon>Mammalia</taxon>
        <taxon>Eutheria</taxon>
        <taxon>Laurasiatheria</taxon>
        <taxon>Artiodactyla</taxon>
        <taxon>Ruminantia</taxon>
        <taxon>Pecora</taxon>
        <taxon>Bovidae</taxon>
        <taxon>Bovinae</taxon>
        <taxon>Bos</taxon>
    </lineage>
</organism>